<dbReference type="GO" id="GO:0006935">
    <property type="term" value="P:chemotaxis"/>
    <property type="evidence" value="ECO:0007669"/>
    <property type="project" value="UniProtKB-ARBA"/>
</dbReference>
<comment type="subcellular location">
    <subcellularLocation>
        <location evidence="1">Cell membrane</location>
    </subcellularLocation>
</comment>
<dbReference type="PROSITE" id="PS50885">
    <property type="entry name" value="HAMP"/>
    <property type="match status" value="1"/>
</dbReference>
<keyword evidence="7" id="KW-1133">Transmembrane helix</keyword>
<sequence length="479" mass="51494">MAQEPTERGSDKKLFMYVGVARLDQPGAVQIGIEPQEYQKVVDAINLQDMIKKHAYEETGITFIADPQGNILAHPDASLIGKSVSSLGIEASQFSSEHGSFEYRDNGNVRFLAYKKAPNGNWLAASVEKQDYFRQLDKLLVQFLIIGACVLLLAAICTLYFAKRNVEKPIKEIQRAMDSIAHGDLTVELSTKRKDELGVMYTHLNEMSTRLRELIGQIMLNAGQVAAASQQISASSEEIASSSTEQANATGVMDRLFQELSSAMNVVASNAEQAAELAEKSVRVAGDGGKIVHASIESMDQVNRQMALLAQDSGKIGEIIEVIDEIADQTNLLALNAAIEAARAGEQGRGFAVVADEVRKLAERSSEATRQITSIISGMQKNTETSVAAVGESVLQSRKTEQAFEEIVRGINESAQKVTEIAAASEQQAAQTAEVMQSIGTMATASEESAAASEETAASSQSLAQLADELNTAVSAFKI</sequence>
<dbReference type="SMART" id="SM00283">
    <property type="entry name" value="MA"/>
    <property type="match status" value="1"/>
</dbReference>
<keyword evidence="4 6" id="KW-0807">Transducer</keyword>
<proteinExistence type="inferred from homology"/>
<dbReference type="FunFam" id="1.10.287.950:FF:000001">
    <property type="entry name" value="Methyl-accepting chemotaxis sensory transducer"/>
    <property type="match status" value="1"/>
</dbReference>
<dbReference type="SUPFAM" id="SSF58104">
    <property type="entry name" value="Methyl-accepting chemotaxis protein (MCP) signaling domain"/>
    <property type="match status" value="1"/>
</dbReference>
<accession>A0A3G3K3F2</accession>
<evidence type="ECO:0000256" key="5">
    <source>
        <dbReference type="ARBA" id="ARBA00029447"/>
    </source>
</evidence>
<dbReference type="PANTHER" id="PTHR32089:SF112">
    <property type="entry name" value="LYSOZYME-LIKE PROTEIN-RELATED"/>
    <property type="match status" value="1"/>
</dbReference>
<dbReference type="Gene3D" id="3.30.450.20">
    <property type="entry name" value="PAS domain"/>
    <property type="match status" value="1"/>
</dbReference>
<dbReference type="Pfam" id="PF00015">
    <property type="entry name" value="MCPsignal"/>
    <property type="match status" value="1"/>
</dbReference>
<evidence type="ECO:0000256" key="1">
    <source>
        <dbReference type="ARBA" id="ARBA00004236"/>
    </source>
</evidence>
<dbReference type="Proteomes" id="UP000269097">
    <property type="component" value="Chromosome"/>
</dbReference>
<keyword evidence="3 7" id="KW-0472">Membrane</keyword>
<dbReference type="InterPro" id="IPR004089">
    <property type="entry name" value="MCPsignal_dom"/>
</dbReference>
<dbReference type="KEGG" id="coh:EAV92_21890"/>
<dbReference type="RefSeq" id="WP_123043052.1">
    <property type="nucleotide sequence ID" value="NZ_CP033433.1"/>
</dbReference>
<dbReference type="CDD" id="cd06225">
    <property type="entry name" value="HAMP"/>
    <property type="match status" value="1"/>
</dbReference>
<protein>
    <submittedName>
        <fullName evidence="10">Methyl-accepting chemotaxis protein</fullName>
    </submittedName>
</protein>
<evidence type="ECO:0000259" key="9">
    <source>
        <dbReference type="PROSITE" id="PS50885"/>
    </source>
</evidence>
<dbReference type="GO" id="GO:0005886">
    <property type="term" value="C:plasma membrane"/>
    <property type="evidence" value="ECO:0007669"/>
    <property type="project" value="UniProtKB-SubCell"/>
</dbReference>
<evidence type="ECO:0000313" key="11">
    <source>
        <dbReference type="Proteomes" id="UP000269097"/>
    </source>
</evidence>
<organism evidence="10 11">
    <name type="scientific">Cohnella candidum</name>
    <dbReference type="NCBI Taxonomy" id="2674991"/>
    <lineage>
        <taxon>Bacteria</taxon>
        <taxon>Bacillati</taxon>
        <taxon>Bacillota</taxon>
        <taxon>Bacilli</taxon>
        <taxon>Bacillales</taxon>
        <taxon>Paenibacillaceae</taxon>
        <taxon>Cohnella</taxon>
    </lineage>
</organism>
<dbReference type="Pfam" id="PF00672">
    <property type="entry name" value="HAMP"/>
    <property type="match status" value="1"/>
</dbReference>
<gene>
    <name evidence="10" type="ORF">EAV92_21890</name>
</gene>
<reference evidence="10 11" key="1">
    <citation type="submission" date="2018-10" db="EMBL/GenBank/DDBJ databases">
        <title>Genome Sequence of Cohnella sp.</title>
        <authorList>
            <person name="Srinivasan S."/>
            <person name="Kim M.K."/>
        </authorList>
    </citation>
    <scope>NUCLEOTIDE SEQUENCE [LARGE SCALE GENOMIC DNA]</scope>
    <source>
        <strain evidence="10 11">18JY8-7</strain>
    </source>
</reference>
<evidence type="ECO:0000259" key="8">
    <source>
        <dbReference type="PROSITE" id="PS50111"/>
    </source>
</evidence>
<keyword evidence="11" id="KW-1185">Reference proteome</keyword>
<feature type="domain" description="Methyl-accepting transducer" evidence="8">
    <location>
        <begin position="221"/>
        <end position="464"/>
    </location>
</feature>
<dbReference type="CDD" id="cd11386">
    <property type="entry name" value="MCP_signal"/>
    <property type="match status" value="1"/>
</dbReference>
<evidence type="ECO:0000256" key="7">
    <source>
        <dbReference type="SAM" id="Phobius"/>
    </source>
</evidence>
<feature type="domain" description="HAMP" evidence="9">
    <location>
        <begin position="164"/>
        <end position="216"/>
    </location>
</feature>
<dbReference type="CDD" id="cd12912">
    <property type="entry name" value="PDC2_MCP_like"/>
    <property type="match status" value="1"/>
</dbReference>
<dbReference type="Gene3D" id="1.10.287.950">
    <property type="entry name" value="Methyl-accepting chemotaxis protein"/>
    <property type="match status" value="1"/>
</dbReference>
<dbReference type="PANTHER" id="PTHR32089">
    <property type="entry name" value="METHYL-ACCEPTING CHEMOTAXIS PROTEIN MCPB"/>
    <property type="match status" value="1"/>
</dbReference>
<evidence type="ECO:0000256" key="2">
    <source>
        <dbReference type="ARBA" id="ARBA00022475"/>
    </source>
</evidence>
<dbReference type="SMART" id="SM00304">
    <property type="entry name" value="HAMP"/>
    <property type="match status" value="1"/>
</dbReference>
<dbReference type="PROSITE" id="PS50111">
    <property type="entry name" value="CHEMOTAXIS_TRANSDUC_2"/>
    <property type="match status" value="1"/>
</dbReference>
<name>A0A3G3K3F2_9BACL</name>
<keyword evidence="7" id="KW-0812">Transmembrane</keyword>
<dbReference type="GO" id="GO:0007165">
    <property type="term" value="P:signal transduction"/>
    <property type="evidence" value="ECO:0007669"/>
    <property type="project" value="UniProtKB-KW"/>
</dbReference>
<evidence type="ECO:0000313" key="10">
    <source>
        <dbReference type="EMBL" id="AYQ74972.1"/>
    </source>
</evidence>
<dbReference type="EMBL" id="CP033433">
    <property type="protein sequence ID" value="AYQ74972.1"/>
    <property type="molecule type" value="Genomic_DNA"/>
</dbReference>
<keyword evidence="2" id="KW-1003">Cell membrane</keyword>
<feature type="transmembrane region" description="Helical" evidence="7">
    <location>
        <begin position="139"/>
        <end position="162"/>
    </location>
</feature>
<evidence type="ECO:0000256" key="4">
    <source>
        <dbReference type="ARBA" id="ARBA00023224"/>
    </source>
</evidence>
<comment type="similarity">
    <text evidence="5">Belongs to the methyl-accepting chemotaxis (MCP) protein family.</text>
</comment>
<dbReference type="InterPro" id="IPR003660">
    <property type="entry name" value="HAMP_dom"/>
</dbReference>
<evidence type="ECO:0000256" key="3">
    <source>
        <dbReference type="ARBA" id="ARBA00023136"/>
    </source>
</evidence>
<dbReference type="AlphaFoldDB" id="A0A3G3K3F2"/>
<evidence type="ECO:0000256" key="6">
    <source>
        <dbReference type="PROSITE-ProRule" id="PRU00284"/>
    </source>
</evidence>